<dbReference type="AlphaFoldDB" id="A0A645DTQ7"/>
<protein>
    <submittedName>
        <fullName evidence="1">Uncharacterized protein</fullName>
    </submittedName>
</protein>
<sequence>MRQNIVGHHGQLRRRLSDPEADFRMQTHVGHFRLSERAGLEQDALVDGNLSDVVQNSQERQLVHLPGGQPKLPARGVAELLQPLCVLLGLGASLIKGSQKRVDDRVAVAFSVQKLLMVHMLLRVPHGLEQVSLRQSLDGTAQGKADLNGAQAGPGAVFSDLTEDIFRVL</sequence>
<dbReference type="EMBL" id="VSSQ01039571">
    <property type="protein sequence ID" value="MPM92665.1"/>
    <property type="molecule type" value="Genomic_DNA"/>
</dbReference>
<accession>A0A645DTQ7</accession>
<name>A0A645DTQ7_9ZZZZ</name>
<gene>
    <name evidence="1" type="ORF">SDC9_139800</name>
</gene>
<evidence type="ECO:0000313" key="1">
    <source>
        <dbReference type="EMBL" id="MPM92665.1"/>
    </source>
</evidence>
<reference evidence="1" key="1">
    <citation type="submission" date="2019-08" db="EMBL/GenBank/DDBJ databases">
        <authorList>
            <person name="Kucharzyk K."/>
            <person name="Murdoch R.W."/>
            <person name="Higgins S."/>
            <person name="Loffler F."/>
        </authorList>
    </citation>
    <scope>NUCLEOTIDE SEQUENCE</scope>
</reference>
<comment type="caution">
    <text evidence="1">The sequence shown here is derived from an EMBL/GenBank/DDBJ whole genome shotgun (WGS) entry which is preliminary data.</text>
</comment>
<proteinExistence type="predicted"/>
<organism evidence="1">
    <name type="scientific">bioreactor metagenome</name>
    <dbReference type="NCBI Taxonomy" id="1076179"/>
    <lineage>
        <taxon>unclassified sequences</taxon>
        <taxon>metagenomes</taxon>
        <taxon>ecological metagenomes</taxon>
    </lineage>
</organism>